<name>T1J9G4_STRMM</name>
<organism evidence="1 2">
    <name type="scientific">Strigamia maritima</name>
    <name type="common">European centipede</name>
    <name type="synonym">Geophilus maritimus</name>
    <dbReference type="NCBI Taxonomy" id="126957"/>
    <lineage>
        <taxon>Eukaryota</taxon>
        <taxon>Metazoa</taxon>
        <taxon>Ecdysozoa</taxon>
        <taxon>Arthropoda</taxon>
        <taxon>Myriapoda</taxon>
        <taxon>Chilopoda</taxon>
        <taxon>Pleurostigmophora</taxon>
        <taxon>Geophilomorpha</taxon>
        <taxon>Linotaeniidae</taxon>
        <taxon>Strigamia</taxon>
    </lineage>
</organism>
<evidence type="ECO:0000313" key="2">
    <source>
        <dbReference type="Proteomes" id="UP000014500"/>
    </source>
</evidence>
<dbReference type="HOGENOM" id="CLU_1423184_0_0_1"/>
<reference evidence="1" key="2">
    <citation type="submission" date="2015-02" db="UniProtKB">
        <authorList>
            <consortium name="EnsemblMetazoa"/>
        </authorList>
    </citation>
    <scope>IDENTIFICATION</scope>
</reference>
<accession>T1J9G4</accession>
<sequence length="191" mass="22206">MKKGEQMARNRGACCELDAQLIGFKADVGSWENEQRKYEKARLNREFARLLPIVTKNIYLIRAITLNLKIFDGRKHIIFFVAFDLQNNEGIQLEIKSAIGINNICNNNHDMYEEILVKTEAVFEDSTYKSYDPYYSPPSFNAPVSTSSAYYILVVFHWYWKKVVFGVHKTDNDYIAGILNKSLLRLIVFEM</sequence>
<proteinExistence type="predicted"/>
<keyword evidence="2" id="KW-1185">Reference proteome</keyword>
<evidence type="ECO:0000313" key="1">
    <source>
        <dbReference type="EnsemblMetazoa" id="SMAR010360-PA"/>
    </source>
</evidence>
<dbReference type="Proteomes" id="UP000014500">
    <property type="component" value="Unassembled WGS sequence"/>
</dbReference>
<protein>
    <submittedName>
        <fullName evidence="1">Uncharacterized protein</fullName>
    </submittedName>
</protein>
<dbReference type="EnsemblMetazoa" id="SMAR010360-RA">
    <property type="protein sequence ID" value="SMAR010360-PA"/>
    <property type="gene ID" value="SMAR010360"/>
</dbReference>
<reference evidence="2" key="1">
    <citation type="submission" date="2011-05" db="EMBL/GenBank/DDBJ databases">
        <authorList>
            <person name="Richards S.R."/>
            <person name="Qu J."/>
            <person name="Jiang H."/>
            <person name="Jhangiani S.N."/>
            <person name="Agravi P."/>
            <person name="Goodspeed R."/>
            <person name="Gross S."/>
            <person name="Mandapat C."/>
            <person name="Jackson L."/>
            <person name="Mathew T."/>
            <person name="Pu L."/>
            <person name="Thornton R."/>
            <person name="Saada N."/>
            <person name="Wilczek-Boney K.B."/>
            <person name="Lee S."/>
            <person name="Kovar C."/>
            <person name="Wu Y."/>
            <person name="Scherer S.E."/>
            <person name="Worley K.C."/>
            <person name="Muzny D.M."/>
            <person name="Gibbs R."/>
        </authorList>
    </citation>
    <scope>NUCLEOTIDE SEQUENCE</scope>
    <source>
        <strain evidence="2">Brora</strain>
    </source>
</reference>
<dbReference type="AlphaFoldDB" id="T1J9G4"/>
<dbReference type="EMBL" id="JH431975">
    <property type="status" value="NOT_ANNOTATED_CDS"/>
    <property type="molecule type" value="Genomic_DNA"/>
</dbReference>